<evidence type="ECO:0000313" key="2">
    <source>
        <dbReference type="Proteomes" id="UP000294614"/>
    </source>
</evidence>
<sequence length="134" mass="15745">MAQLASAEYNNSLRTGHEPEIHVASPSERILDRVYDFPEALPAKAMDMLVEMASDETVSNREMDFIYFQVITLPMMASASMFSDQKQRFLIESKCSFKDYIRYRLNRLNHMAAQGHDRQFCERIRQLLWRFTVV</sequence>
<proteinExistence type="predicted"/>
<name>A0A4R1K849_9BACT</name>
<dbReference type="EMBL" id="SMGG01000004">
    <property type="protein sequence ID" value="TCK60472.1"/>
    <property type="molecule type" value="Genomic_DNA"/>
</dbReference>
<dbReference type="Proteomes" id="UP000294614">
    <property type="component" value="Unassembled WGS sequence"/>
</dbReference>
<reference evidence="1 2" key="1">
    <citation type="submission" date="2019-03" db="EMBL/GenBank/DDBJ databases">
        <title>Genomic Encyclopedia of Type Strains, Phase IV (KMG-IV): sequencing the most valuable type-strain genomes for metagenomic binning, comparative biology and taxonomic classification.</title>
        <authorList>
            <person name="Goeker M."/>
        </authorList>
    </citation>
    <scope>NUCLEOTIDE SEQUENCE [LARGE SCALE GENOMIC DNA]</scope>
    <source>
        <strain evidence="1 2">DSM 24984</strain>
    </source>
</reference>
<accession>A0A4R1K849</accession>
<dbReference type="AlphaFoldDB" id="A0A4R1K849"/>
<organism evidence="1 2">
    <name type="scientific">Seleniivibrio woodruffii</name>
    <dbReference type="NCBI Taxonomy" id="1078050"/>
    <lineage>
        <taxon>Bacteria</taxon>
        <taxon>Pseudomonadati</taxon>
        <taxon>Deferribacterota</taxon>
        <taxon>Deferribacteres</taxon>
        <taxon>Deferribacterales</taxon>
        <taxon>Geovibrionaceae</taxon>
        <taxon>Seleniivibrio</taxon>
    </lineage>
</organism>
<keyword evidence="2" id="KW-1185">Reference proteome</keyword>
<dbReference type="OrthoDB" id="9919080at2"/>
<protein>
    <submittedName>
        <fullName evidence="1">Uncharacterized protein</fullName>
    </submittedName>
</protein>
<evidence type="ECO:0000313" key="1">
    <source>
        <dbReference type="EMBL" id="TCK60472.1"/>
    </source>
</evidence>
<dbReference type="RefSeq" id="WP_132873196.1">
    <property type="nucleotide sequence ID" value="NZ_SMGG01000004.1"/>
</dbReference>
<gene>
    <name evidence="1" type="ORF">C8D98_1346</name>
</gene>
<comment type="caution">
    <text evidence="1">The sequence shown here is derived from an EMBL/GenBank/DDBJ whole genome shotgun (WGS) entry which is preliminary data.</text>
</comment>